<gene>
    <name evidence="2" type="primary">CHD7_1</name>
    <name evidence="2" type="ORF">CEXT_574971</name>
</gene>
<organism evidence="2 3">
    <name type="scientific">Caerostris extrusa</name>
    <name type="common">Bark spider</name>
    <name type="synonym">Caerostris bankana</name>
    <dbReference type="NCBI Taxonomy" id="172846"/>
    <lineage>
        <taxon>Eukaryota</taxon>
        <taxon>Metazoa</taxon>
        <taxon>Ecdysozoa</taxon>
        <taxon>Arthropoda</taxon>
        <taxon>Chelicerata</taxon>
        <taxon>Arachnida</taxon>
        <taxon>Araneae</taxon>
        <taxon>Araneomorphae</taxon>
        <taxon>Entelegynae</taxon>
        <taxon>Araneoidea</taxon>
        <taxon>Araneidae</taxon>
        <taxon>Caerostris</taxon>
    </lineage>
</organism>
<comment type="caution">
    <text evidence="2">The sequence shown here is derived from an EMBL/GenBank/DDBJ whole genome shotgun (WGS) entry which is preliminary data.</text>
</comment>
<sequence>MADYHMLNDGMFGVGGNDIMDETANLVNASYTHSGSANTAGQSMMSQSLPSTPGQNPNVMMPNMVSMQQAQGGAQLSSEAWVHIIKEQCMVINKVKCLKTSSVYCLW</sequence>
<protein>
    <submittedName>
        <fullName evidence="2">Chromodomain-helicase-DNA-binding protein 7</fullName>
    </submittedName>
</protein>
<keyword evidence="3" id="KW-1185">Reference proteome</keyword>
<evidence type="ECO:0000313" key="2">
    <source>
        <dbReference type="EMBL" id="GIY19305.1"/>
    </source>
</evidence>
<proteinExistence type="predicted"/>
<feature type="compositionally biased region" description="Polar residues" evidence="1">
    <location>
        <begin position="38"/>
        <end position="55"/>
    </location>
</feature>
<dbReference type="AlphaFoldDB" id="A0AAV4RC78"/>
<dbReference type="Proteomes" id="UP001054945">
    <property type="component" value="Unassembled WGS sequence"/>
</dbReference>
<dbReference type="EMBL" id="BPLR01007738">
    <property type="protein sequence ID" value="GIY19305.1"/>
    <property type="molecule type" value="Genomic_DNA"/>
</dbReference>
<feature type="region of interest" description="Disordered" evidence="1">
    <location>
        <begin position="38"/>
        <end position="58"/>
    </location>
</feature>
<evidence type="ECO:0000313" key="3">
    <source>
        <dbReference type="Proteomes" id="UP001054945"/>
    </source>
</evidence>
<reference evidence="2 3" key="1">
    <citation type="submission" date="2021-06" db="EMBL/GenBank/DDBJ databases">
        <title>Caerostris extrusa draft genome.</title>
        <authorList>
            <person name="Kono N."/>
            <person name="Arakawa K."/>
        </authorList>
    </citation>
    <scope>NUCLEOTIDE SEQUENCE [LARGE SCALE GENOMIC DNA]</scope>
</reference>
<name>A0AAV4RC78_CAEEX</name>
<evidence type="ECO:0000256" key="1">
    <source>
        <dbReference type="SAM" id="MobiDB-lite"/>
    </source>
</evidence>
<accession>A0AAV4RC78</accession>